<protein>
    <recommendedName>
        <fullName evidence="10">Ig-like domain-containing protein</fullName>
    </recommendedName>
</protein>
<keyword evidence="9" id="KW-0393">Immunoglobulin domain</keyword>
<keyword evidence="5" id="KW-0597">Phosphoprotein</keyword>
<dbReference type="Ensembl" id="ENSMALT00000024982.1">
    <property type="protein sequence ID" value="ENSMALP00000024519.1"/>
    <property type="gene ID" value="ENSMALG00000017053.1"/>
</dbReference>
<evidence type="ECO:0000256" key="2">
    <source>
        <dbReference type="ARBA" id="ARBA00004496"/>
    </source>
</evidence>
<dbReference type="AlphaFoldDB" id="A0A3Q3JWH3"/>
<dbReference type="Proteomes" id="UP000261600">
    <property type="component" value="Unplaced"/>
</dbReference>
<dbReference type="FunFam" id="2.60.40.10:FF:001343">
    <property type="entry name" value="titin isoform X1"/>
    <property type="match status" value="1"/>
</dbReference>
<dbReference type="InterPro" id="IPR013098">
    <property type="entry name" value="Ig_I-set"/>
</dbReference>
<comment type="subcellular location">
    <subcellularLocation>
        <location evidence="2">Cytoplasm</location>
    </subcellularLocation>
    <subcellularLocation>
        <location evidence="1">Nucleus</location>
    </subcellularLocation>
</comment>
<dbReference type="GO" id="GO:0005634">
    <property type="term" value="C:nucleus"/>
    <property type="evidence" value="ECO:0007669"/>
    <property type="project" value="UniProtKB-SubCell"/>
</dbReference>
<evidence type="ECO:0000313" key="11">
    <source>
        <dbReference type="Ensembl" id="ENSMALP00000024519.1"/>
    </source>
</evidence>
<dbReference type="InterPro" id="IPR007110">
    <property type="entry name" value="Ig-like_dom"/>
</dbReference>
<reference evidence="11" key="1">
    <citation type="submission" date="2025-08" db="UniProtKB">
        <authorList>
            <consortium name="Ensembl"/>
        </authorList>
    </citation>
    <scope>IDENTIFICATION</scope>
</reference>
<evidence type="ECO:0000256" key="4">
    <source>
        <dbReference type="ARBA" id="ARBA00022490"/>
    </source>
</evidence>
<keyword evidence="12" id="KW-1185">Reference proteome</keyword>
<keyword evidence="8" id="KW-0539">Nucleus</keyword>
<feature type="domain" description="Ig-like" evidence="10">
    <location>
        <begin position="169"/>
        <end position="236"/>
    </location>
</feature>
<reference evidence="11" key="2">
    <citation type="submission" date="2025-09" db="UniProtKB">
        <authorList>
            <consortium name="Ensembl"/>
        </authorList>
    </citation>
    <scope>IDENTIFICATION</scope>
</reference>
<evidence type="ECO:0000259" key="10">
    <source>
        <dbReference type="PROSITE" id="PS50835"/>
    </source>
</evidence>
<dbReference type="FunFam" id="2.60.40.10:FF:000050">
    <property type="entry name" value="Titin isoform B"/>
    <property type="match status" value="1"/>
</dbReference>
<dbReference type="SMART" id="SM00409">
    <property type="entry name" value="IG"/>
    <property type="match status" value="4"/>
</dbReference>
<dbReference type="PANTHER" id="PTHR35971">
    <property type="entry name" value="SI:DKEY-31G6.6"/>
    <property type="match status" value="1"/>
</dbReference>
<evidence type="ECO:0000256" key="8">
    <source>
        <dbReference type="ARBA" id="ARBA00023242"/>
    </source>
</evidence>
<dbReference type="PROSITE" id="PS50835">
    <property type="entry name" value="IG_LIKE"/>
    <property type="match status" value="4"/>
</dbReference>
<dbReference type="InterPro" id="IPR013783">
    <property type="entry name" value="Ig-like_fold"/>
</dbReference>
<evidence type="ECO:0000313" key="12">
    <source>
        <dbReference type="Proteomes" id="UP000261600"/>
    </source>
</evidence>
<dbReference type="SUPFAM" id="SSF48726">
    <property type="entry name" value="Immunoglobulin"/>
    <property type="match status" value="4"/>
</dbReference>
<feature type="domain" description="Ig-like" evidence="10">
    <location>
        <begin position="26"/>
        <end position="93"/>
    </location>
</feature>
<feature type="domain" description="Ig-like" evidence="10">
    <location>
        <begin position="355"/>
        <end position="449"/>
    </location>
</feature>
<evidence type="ECO:0000256" key="7">
    <source>
        <dbReference type="ARBA" id="ARBA00023157"/>
    </source>
</evidence>
<evidence type="ECO:0000256" key="3">
    <source>
        <dbReference type="ARBA" id="ARBA00006692"/>
    </source>
</evidence>
<comment type="similarity">
    <text evidence="3">Belongs to the protein kinase superfamily. CAMK Ser/Thr protein kinase family.</text>
</comment>
<dbReference type="GO" id="GO:0005737">
    <property type="term" value="C:cytoplasm"/>
    <property type="evidence" value="ECO:0007669"/>
    <property type="project" value="UniProtKB-SubCell"/>
</dbReference>
<dbReference type="InterPro" id="IPR036179">
    <property type="entry name" value="Ig-like_dom_sf"/>
</dbReference>
<dbReference type="FunFam" id="2.60.40.10:FF:000800">
    <property type="entry name" value="Cardiac titin"/>
    <property type="match status" value="1"/>
</dbReference>
<keyword evidence="7" id="KW-1015">Disulfide bond</keyword>
<evidence type="ECO:0000256" key="6">
    <source>
        <dbReference type="ARBA" id="ARBA00022737"/>
    </source>
</evidence>
<name>A0A3Q3JWH3_MONAL</name>
<evidence type="ECO:0000256" key="1">
    <source>
        <dbReference type="ARBA" id="ARBA00004123"/>
    </source>
</evidence>
<organism evidence="11 12">
    <name type="scientific">Monopterus albus</name>
    <name type="common">Swamp eel</name>
    <dbReference type="NCBI Taxonomy" id="43700"/>
    <lineage>
        <taxon>Eukaryota</taxon>
        <taxon>Metazoa</taxon>
        <taxon>Chordata</taxon>
        <taxon>Craniata</taxon>
        <taxon>Vertebrata</taxon>
        <taxon>Euteleostomi</taxon>
        <taxon>Actinopterygii</taxon>
        <taxon>Neopterygii</taxon>
        <taxon>Teleostei</taxon>
        <taxon>Neoteleostei</taxon>
        <taxon>Acanthomorphata</taxon>
        <taxon>Anabantaria</taxon>
        <taxon>Synbranchiformes</taxon>
        <taxon>Synbranchidae</taxon>
        <taxon>Monopterus</taxon>
    </lineage>
</organism>
<evidence type="ECO:0000256" key="9">
    <source>
        <dbReference type="ARBA" id="ARBA00023319"/>
    </source>
</evidence>
<dbReference type="STRING" id="43700.ENSMALP00000024519"/>
<accession>A0A3Q3JWH3</accession>
<dbReference type="InterPro" id="IPR052385">
    <property type="entry name" value="Obscurin/Obscurin-like_Reg"/>
</dbReference>
<keyword evidence="4" id="KW-0963">Cytoplasm</keyword>
<dbReference type="Pfam" id="PF07679">
    <property type="entry name" value="I-set"/>
    <property type="match status" value="4"/>
</dbReference>
<dbReference type="Gene3D" id="2.60.40.10">
    <property type="entry name" value="Immunoglobulins"/>
    <property type="match status" value="4"/>
</dbReference>
<sequence>TKKPSNETAFSYYFTEDTATFIAKIGGDPIPSVKWMKGKWRQISHGGRISVEQKGQDARLEIRDVTKSDSGHYRCVASNKHGEIECSAAMEVSKKEEVEEIGDLRIKLRKTPSKQKSPKKSEEIDIVELLRGHDTKDYERILREHEIYDYRAILQAVEFLKNEKEMETGKFTKCIRSIEVNESQSATFECELSFDNATVTWYKDSWELKESPKYNFRTEGRRHFMTIRNVTAEDEGFLIISIDFKIHEVLVIFTQEEATATLECEVSRENAKVRWLREGQEIRKTKKYEMIVDGCKRALLIHDCTPEDAKMYTCDAKDFKTSCFLEVTRKDKTLTFRFIKSSYSFHDLSHPAGAPSIELTEFMEAEQGSDISIVAKIRGCPFPTLTWYKAPPHKSDAKVEVQYDEHVNKIVSDNSCTLFIHQGKRPDTGLYTLVASNSLGKASKEMRLNVLGTDREIRI</sequence>
<dbReference type="CDD" id="cd00096">
    <property type="entry name" value="Ig"/>
    <property type="match status" value="1"/>
</dbReference>
<dbReference type="InterPro" id="IPR003598">
    <property type="entry name" value="Ig_sub2"/>
</dbReference>
<dbReference type="InterPro" id="IPR003599">
    <property type="entry name" value="Ig_sub"/>
</dbReference>
<evidence type="ECO:0000256" key="5">
    <source>
        <dbReference type="ARBA" id="ARBA00022553"/>
    </source>
</evidence>
<feature type="domain" description="Ig-like" evidence="10">
    <location>
        <begin position="256"/>
        <end position="335"/>
    </location>
</feature>
<keyword evidence="6" id="KW-0677">Repeat</keyword>
<proteinExistence type="inferred from homology"/>
<dbReference type="PANTHER" id="PTHR35971:SF5">
    <property type="entry name" value="OBSCURIN LIKE CYTOSKELETAL ADAPTOR 1"/>
    <property type="match status" value="1"/>
</dbReference>
<dbReference type="SMART" id="SM00408">
    <property type="entry name" value="IGc2"/>
    <property type="match status" value="4"/>
</dbReference>
<dbReference type="FunFam" id="2.60.40.10:FF:001272">
    <property type="entry name" value="titin isoform X1"/>
    <property type="match status" value="1"/>
</dbReference>